<dbReference type="GO" id="GO:0048024">
    <property type="term" value="P:regulation of mRNA splicing, via spliceosome"/>
    <property type="evidence" value="ECO:0007669"/>
    <property type="project" value="TreeGrafter"/>
</dbReference>
<evidence type="ECO:0000313" key="17">
    <source>
        <dbReference type="Proteomes" id="UP001210925"/>
    </source>
</evidence>
<dbReference type="GO" id="GO:0045131">
    <property type="term" value="F:pre-mRNA branch point binding"/>
    <property type="evidence" value="ECO:0007669"/>
    <property type="project" value="UniProtKB-UniRule"/>
</dbReference>
<dbReference type="FunFam" id="3.30.1370.10:FF:000024">
    <property type="entry name" value="Branchpoint-bridging protein-like protein"/>
    <property type="match status" value="1"/>
</dbReference>
<dbReference type="CDD" id="cd02395">
    <property type="entry name" value="KH-I_BBP"/>
    <property type="match status" value="1"/>
</dbReference>
<dbReference type="InterPro" id="IPR004087">
    <property type="entry name" value="KH_dom"/>
</dbReference>
<dbReference type="Pfam" id="PF16275">
    <property type="entry name" value="SF1-HH"/>
    <property type="match status" value="1"/>
</dbReference>
<dbReference type="SUPFAM" id="SSF54791">
    <property type="entry name" value="Eukaryotic type KH-domain (KH-domain type I)"/>
    <property type="match status" value="1"/>
</dbReference>
<comment type="subcellular location">
    <subcellularLocation>
        <location evidence="1 13">Nucleus</location>
    </subcellularLocation>
</comment>
<keyword evidence="10 13" id="KW-0539">Nucleus</keyword>
<dbReference type="InterPro" id="IPR045071">
    <property type="entry name" value="BBP-like"/>
</dbReference>
<keyword evidence="5 13" id="KW-0479">Metal-binding</keyword>
<keyword evidence="17" id="KW-1185">Reference proteome</keyword>
<reference evidence="16" key="1">
    <citation type="submission" date="2020-05" db="EMBL/GenBank/DDBJ databases">
        <title>Phylogenomic resolution of chytrid fungi.</title>
        <authorList>
            <person name="Stajich J.E."/>
            <person name="Amses K."/>
            <person name="Simmons R."/>
            <person name="Seto K."/>
            <person name="Myers J."/>
            <person name="Bonds A."/>
            <person name="Quandt C.A."/>
            <person name="Barry K."/>
            <person name="Liu P."/>
            <person name="Grigoriev I."/>
            <person name="Longcore J.E."/>
            <person name="James T.Y."/>
        </authorList>
    </citation>
    <scope>NUCLEOTIDE SEQUENCE</scope>
    <source>
        <strain evidence="16">PLAUS21</strain>
    </source>
</reference>
<gene>
    <name evidence="16" type="ORF">HK103_003870</name>
</gene>
<dbReference type="SUPFAM" id="SSF57756">
    <property type="entry name" value="Retrovirus zinc finger-like domains"/>
    <property type="match status" value="1"/>
</dbReference>
<keyword evidence="4 13" id="KW-0507">mRNA processing</keyword>
<evidence type="ECO:0000256" key="5">
    <source>
        <dbReference type="ARBA" id="ARBA00022723"/>
    </source>
</evidence>
<evidence type="ECO:0000256" key="4">
    <source>
        <dbReference type="ARBA" id="ARBA00022664"/>
    </source>
</evidence>
<dbReference type="EMBL" id="JADGKB010000003">
    <property type="protein sequence ID" value="KAJ3262027.1"/>
    <property type="molecule type" value="Genomic_DNA"/>
</dbReference>
<dbReference type="AlphaFoldDB" id="A0AAD5UM89"/>
<dbReference type="PANTHER" id="PTHR11208">
    <property type="entry name" value="RNA-BINDING PROTEIN RELATED"/>
    <property type="match status" value="1"/>
</dbReference>
<feature type="region of interest" description="Disordered" evidence="14">
    <location>
        <begin position="143"/>
        <end position="165"/>
    </location>
</feature>
<protein>
    <recommendedName>
        <fullName evidence="3 13">Branchpoint-bridging protein</fullName>
    </recommendedName>
</protein>
<dbReference type="InterPro" id="IPR032570">
    <property type="entry name" value="SF1-HH"/>
</dbReference>
<organism evidence="16 17">
    <name type="scientific">Boothiomyces macroporosus</name>
    <dbReference type="NCBI Taxonomy" id="261099"/>
    <lineage>
        <taxon>Eukaryota</taxon>
        <taxon>Fungi</taxon>
        <taxon>Fungi incertae sedis</taxon>
        <taxon>Chytridiomycota</taxon>
        <taxon>Chytridiomycota incertae sedis</taxon>
        <taxon>Chytridiomycetes</taxon>
        <taxon>Rhizophydiales</taxon>
        <taxon>Terramycetaceae</taxon>
        <taxon>Boothiomyces</taxon>
    </lineage>
</organism>
<feature type="compositionally biased region" description="Pro residues" evidence="14">
    <location>
        <begin position="462"/>
        <end position="474"/>
    </location>
</feature>
<accession>A0AAD5UM89</accession>
<evidence type="ECO:0000256" key="2">
    <source>
        <dbReference type="ARBA" id="ARBA00010382"/>
    </source>
</evidence>
<dbReference type="GO" id="GO:0005829">
    <property type="term" value="C:cytosol"/>
    <property type="evidence" value="ECO:0007669"/>
    <property type="project" value="UniProtKB-ARBA"/>
</dbReference>
<comment type="caution">
    <text evidence="16">The sequence shown here is derived from an EMBL/GenBank/DDBJ whole genome shotgun (WGS) entry which is preliminary data.</text>
</comment>
<dbReference type="GO" id="GO:0000398">
    <property type="term" value="P:mRNA splicing, via spliceosome"/>
    <property type="evidence" value="ECO:0007669"/>
    <property type="project" value="UniProtKB-UniRule"/>
</dbReference>
<dbReference type="SMART" id="SM00343">
    <property type="entry name" value="ZnF_C2HC"/>
    <property type="match status" value="2"/>
</dbReference>
<evidence type="ECO:0000256" key="11">
    <source>
        <dbReference type="PROSITE-ProRule" id="PRU00047"/>
    </source>
</evidence>
<dbReference type="PROSITE" id="PS50158">
    <property type="entry name" value="ZF_CCHC"/>
    <property type="match status" value="1"/>
</dbReference>
<dbReference type="GO" id="GO:0008270">
    <property type="term" value="F:zinc ion binding"/>
    <property type="evidence" value="ECO:0007669"/>
    <property type="project" value="UniProtKB-UniRule"/>
</dbReference>
<keyword evidence="9 13" id="KW-0508">mRNA splicing</keyword>
<evidence type="ECO:0000256" key="13">
    <source>
        <dbReference type="RuleBase" id="RU367126"/>
    </source>
</evidence>
<comment type="function">
    <text evidence="13">Necessary for the splicing of pre-mRNA. Has a role in the recognition of the branch site (5'-UACUAAC-3'), the pyrimidine tract and the 3'-splice site at the 3'-end of introns.</text>
</comment>
<dbReference type="Gene3D" id="4.10.60.10">
    <property type="entry name" value="Zinc finger, CCHC-type"/>
    <property type="match status" value="1"/>
</dbReference>
<dbReference type="InterPro" id="IPR001878">
    <property type="entry name" value="Znf_CCHC"/>
</dbReference>
<evidence type="ECO:0000256" key="12">
    <source>
        <dbReference type="PROSITE-ProRule" id="PRU00117"/>
    </source>
</evidence>
<feature type="compositionally biased region" description="Basic and acidic residues" evidence="14">
    <location>
        <begin position="1"/>
        <end position="80"/>
    </location>
</feature>
<dbReference type="GO" id="GO:0000243">
    <property type="term" value="C:commitment complex"/>
    <property type="evidence" value="ECO:0007669"/>
    <property type="project" value="UniProtKB-ARBA"/>
</dbReference>
<feature type="region of interest" description="Disordered" evidence="14">
    <location>
        <begin position="1"/>
        <end position="112"/>
    </location>
</feature>
<dbReference type="InterPro" id="IPR036612">
    <property type="entry name" value="KH_dom_type_1_sf"/>
</dbReference>
<dbReference type="GO" id="GO:0003729">
    <property type="term" value="F:mRNA binding"/>
    <property type="evidence" value="ECO:0007669"/>
    <property type="project" value="TreeGrafter"/>
</dbReference>
<sequence>MDRDRHRDRREDRYSSRDVRRDDYRERDRDRDYRRREDRHSSRDYDRDRKRSRDDYHSSRRRERHSEHERQPEIKHHDSPVSDEEREGRPPKRKTRWGSVHDKVNIPGLPTSLPSDLTNEQIDNYIIHMRIEELGRRLRLGDYVPNDKRSVSPEPTYGPDGRRDNTRDLRYRKILEDERHALVELGMRTIIGFRPPADYKRPSKLAEKVYIPLRDYPDINFIGLLIGPRGNTLKKMETETGTKISIRGKGSVKEGKARLDTSGQQGEEEELHALVSGDTEDRVKAAIVMINKIIETATSVPEGHNELKRNQLRELAALNGTLRDDENQICTNCGGVGHRRFECTEAANFTATLVCRICNSVGHLARGNLFFNLDCLYKNDPNVLQAANQRDQKLDDEYANLMAELGGTNTYAIPTAPFLGPETVPSSWNASASIGAGGPYGFVQNAQAPNWNQTAGAILPGEQPPAPPPPAQEN</sequence>
<evidence type="ECO:0000313" key="16">
    <source>
        <dbReference type="EMBL" id="KAJ3262027.1"/>
    </source>
</evidence>
<dbReference type="Proteomes" id="UP001210925">
    <property type="component" value="Unassembled WGS sequence"/>
</dbReference>
<dbReference type="Pfam" id="PF22675">
    <property type="entry name" value="KH-I_KHDC4-BBP"/>
    <property type="match status" value="1"/>
</dbReference>
<dbReference type="InterPro" id="IPR055256">
    <property type="entry name" value="KH_1_KHDC4/BBP-like"/>
</dbReference>
<dbReference type="PANTHER" id="PTHR11208:SF45">
    <property type="entry name" value="SPLICING FACTOR 1"/>
    <property type="match status" value="1"/>
</dbReference>
<evidence type="ECO:0000256" key="8">
    <source>
        <dbReference type="ARBA" id="ARBA00022884"/>
    </source>
</evidence>
<dbReference type="Pfam" id="PF00098">
    <property type="entry name" value="zf-CCHC"/>
    <property type="match status" value="1"/>
</dbReference>
<name>A0AAD5UM89_9FUNG</name>
<keyword evidence="8 12" id="KW-0694">RNA-binding</keyword>
<evidence type="ECO:0000256" key="10">
    <source>
        <dbReference type="ARBA" id="ARBA00023242"/>
    </source>
</evidence>
<evidence type="ECO:0000259" key="15">
    <source>
        <dbReference type="PROSITE" id="PS50158"/>
    </source>
</evidence>
<feature type="region of interest" description="Disordered" evidence="14">
    <location>
        <begin position="451"/>
        <end position="474"/>
    </location>
</feature>
<keyword evidence="7 13" id="KW-0862">Zinc</keyword>
<evidence type="ECO:0000256" key="7">
    <source>
        <dbReference type="ARBA" id="ARBA00022833"/>
    </source>
</evidence>
<keyword evidence="6 11" id="KW-0863">Zinc-finger</keyword>
<comment type="similarity">
    <text evidence="2 13">Belongs to the BBP/SF1 family.</text>
</comment>
<evidence type="ECO:0000256" key="9">
    <source>
        <dbReference type="ARBA" id="ARBA00023187"/>
    </source>
</evidence>
<evidence type="ECO:0000256" key="1">
    <source>
        <dbReference type="ARBA" id="ARBA00004123"/>
    </source>
</evidence>
<keyword evidence="13" id="KW-0747">Spliceosome</keyword>
<evidence type="ECO:0000256" key="6">
    <source>
        <dbReference type="ARBA" id="ARBA00022771"/>
    </source>
</evidence>
<evidence type="ECO:0000256" key="3">
    <source>
        <dbReference type="ARBA" id="ARBA00017984"/>
    </source>
</evidence>
<evidence type="ECO:0000256" key="14">
    <source>
        <dbReference type="SAM" id="MobiDB-lite"/>
    </source>
</evidence>
<dbReference type="Gene3D" id="3.30.1370.10">
    <property type="entry name" value="K Homology domain, type 1"/>
    <property type="match status" value="1"/>
</dbReference>
<dbReference type="InterPro" id="IPR047086">
    <property type="entry name" value="SF1-HH_sf"/>
</dbReference>
<dbReference type="Gene3D" id="6.10.140.1790">
    <property type="match status" value="1"/>
</dbReference>
<feature type="domain" description="CCHC-type" evidence="15">
    <location>
        <begin position="330"/>
        <end position="345"/>
    </location>
</feature>
<dbReference type="SMART" id="SM00322">
    <property type="entry name" value="KH"/>
    <property type="match status" value="1"/>
</dbReference>
<proteinExistence type="inferred from homology"/>
<dbReference type="PROSITE" id="PS50084">
    <property type="entry name" value="KH_TYPE_1"/>
    <property type="match status" value="1"/>
</dbReference>
<dbReference type="InterPro" id="IPR036875">
    <property type="entry name" value="Znf_CCHC_sf"/>
</dbReference>